<name>A0AAD8B1D3_BIOPF</name>
<reference evidence="1" key="1">
    <citation type="journal article" date="2023" name="PLoS Negl. Trop. Dis.">
        <title>A genome sequence for Biomphalaria pfeifferi, the major vector snail for the human-infecting parasite Schistosoma mansoni.</title>
        <authorList>
            <person name="Bu L."/>
            <person name="Lu L."/>
            <person name="Laidemitt M.R."/>
            <person name="Zhang S.M."/>
            <person name="Mutuku M."/>
            <person name="Mkoji G."/>
            <person name="Steinauer M."/>
            <person name="Loker E.S."/>
        </authorList>
    </citation>
    <scope>NUCLEOTIDE SEQUENCE</scope>
    <source>
        <strain evidence="1">KasaAsao</strain>
    </source>
</reference>
<protein>
    <submittedName>
        <fullName evidence="1">Platelet endothelial aggregation receptor 1</fullName>
    </submittedName>
</protein>
<reference evidence="1" key="2">
    <citation type="submission" date="2023-04" db="EMBL/GenBank/DDBJ databases">
        <authorList>
            <person name="Bu L."/>
            <person name="Lu L."/>
            <person name="Laidemitt M.R."/>
            <person name="Zhang S.M."/>
            <person name="Mutuku M."/>
            <person name="Mkoji G."/>
            <person name="Steinauer M."/>
            <person name="Loker E.S."/>
        </authorList>
    </citation>
    <scope>NUCLEOTIDE SEQUENCE</scope>
    <source>
        <strain evidence="1">KasaAsao</strain>
        <tissue evidence="1">Whole Snail</tissue>
    </source>
</reference>
<evidence type="ECO:0000313" key="2">
    <source>
        <dbReference type="Proteomes" id="UP001233172"/>
    </source>
</evidence>
<keyword evidence="2" id="KW-1185">Reference proteome</keyword>
<sequence>MITSLTLSGNLSSLCSFYISRGRKIAYGQHASQSSDWSLYRVDFRADVASNYIIKRFTIYNRGDGNGERLQGFVINTYDENSARIGYYEDRSGLRNVLIYFINLNGNVNDTVNFISIRFNGNRKILTLCEVEVYGECPSGQWSLQCGKLCPASCPNNCDRDTGACNTVCNGYSNPPQCDTEWNRKKRRQAKEVYLRME</sequence>
<dbReference type="InterPro" id="IPR008979">
    <property type="entry name" value="Galactose-bd-like_sf"/>
</dbReference>
<organism evidence="1 2">
    <name type="scientific">Biomphalaria pfeifferi</name>
    <name type="common">Bloodfluke planorb</name>
    <name type="synonym">Freshwater snail</name>
    <dbReference type="NCBI Taxonomy" id="112525"/>
    <lineage>
        <taxon>Eukaryota</taxon>
        <taxon>Metazoa</taxon>
        <taxon>Spiralia</taxon>
        <taxon>Lophotrochozoa</taxon>
        <taxon>Mollusca</taxon>
        <taxon>Gastropoda</taxon>
        <taxon>Heterobranchia</taxon>
        <taxon>Euthyneura</taxon>
        <taxon>Panpulmonata</taxon>
        <taxon>Hygrophila</taxon>
        <taxon>Lymnaeoidea</taxon>
        <taxon>Planorbidae</taxon>
        <taxon>Biomphalaria</taxon>
    </lineage>
</organism>
<proteinExistence type="predicted"/>
<dbReference type="EMBL" id="JASAOG010000168">
    <property type="protein sequence ID" value="KAK0046243.1"/>
    <property type="molecule type" value="Genomic_DNA"/>
</dbReference>
<evidence type="ECO:0000313" key="1">
    <source>
        <dbReference type="EMBL" id="KAK0046243.1"/>
    </source>
</evidence>
<gene>
    <name evidence="1" type="ORF">Bpfe_024297</name>
</gene>
<dbReference type="SUPFAM" id="SSF49785">
    <property type="entry name" value="Galactose-binding domain-like"/>
    <property type="match status" value="1"/>
</dbReference>
<dbReference type="Proteomes" id="UP001233172">
    <property type="component" value="Unassembled WGS sequence"/>
</dbReference>
<dbReference type="Gene3D" id="2.60.120.260">
    <property type="entry name" value="Galactose-binding domain-like"/>
    <property type="match status" value="1"/>
</dbReference>
<keyword evidence="1" id="KW-0675">Receptor</keyword>
<comment type="caution">
    <text evidence="1">The sequence shown here is derived from an EMBL/GenBank/DDBJ whole genome shotgun (WGS) entry which is preliminary data.</text>
</comment>
<accession>A0AAD8B1D3</accession>
<dbReference type="AlphaFoldDB" id="A0AAD8B1D3"/>